<keyword evidence="4 9" id="KW-0812">Transmembrane</keyword>
<dbReference type="PANTHER" id="PTHR33281">
    <property type="entry name" value="UPF0187 PROTEIN YNEE"/>
    <property type="match status" value="1"/>
</dbReference>
<evidence type="ECO:0000313" key="11">
    <source>
        <dbReference type="Proteomes" id="UP001165263"/>
    </source>
</evidence>
<evidence type="ECO:0000256" key="8">
    <source>
        <dbReference type="ARBA" id="ARBA00034708"/>
    </source>
</evidence>
<feature type="transmembrane region" description="Helical" evidence="9">
    <location>
        <begin position="52"/>
        <end position="70"/>
    </location>
</feature>
<evidence type="ECO:0000256" key="5">
    <source>
        <dbReference type="ARBA" id="ARBA00022989"/>
    </source>
</evidence>
<dbReference type="Pfam" id="PF25539">
    <property type="entry name" value="Bestrophin_2"/>
    <property type="match status" value="1"/>
</dbReference>
<keyword evidence="6" id="KW-0406">Ion transport</keyword>
<proteinExistence type="inferred from homology"/>
<evidence type="ECO:0000256" key="4">
    <source>
        <dbReference type="ARBA" id="ARBA00022692"/>
    </source>
</evidence>
<dbReference type="PANTHER" id="PTHR33281:SF19">
    <property type="entry name" value="VOLTAGE-DEPENDENT ANION CHANNEL-FORMING PROTEIN YNEE"/>
    <property type="match status" value="1"/>
</dbReference>
<dbReference type="InterPro" id="IPR044669">
    <property type="entry name" value="YneE/VCCN1/2-like"/>
</dbReference>
<protein>
    <submittedName>
        <fullName evidence="10">Bestrophin family protein</fullName>
    </submittedName>
</protein>
<dbReference type="EMBL" id="JANUHC010000002">
    <property type="protein sequence ID" value="MCS0628746.1"/>
    <property type="molecule type" value="Genomic_DNA"/>
</dbReference>
<comment type="subcellular location">
    <subcellularLocation>
        <location evidence="1">Cell membrane</location>
        <topology evidence="1">Multi-pass membrane protein</topology>
    </subcellularLocation>
</comment>
<sequence>MIVRDRPSALRLFFIMRGSILPRIWMHLAVSTLLAVVVTWTDGQFGHHKLHFTTTPFTLMGLPLAIFLGFRNNAAYDRYWEGRKQWGELILRSRSLARQCLSLVAPDRHDDAGSRLDEPHLRIISRAIAYAHALRHRLRGTDGAPDADIAPWIAQGEWERVRTQSNVPYALMLEMGADLGRCLRTGRLDACLAPSIDASLSAMTAVAASCERIRGTPIPFSYTLLLHRTAYLYCFLLPFGLVDTIGYLTPLVSAIVAYTFFGLDTLGDELEEPFRASDNGLPLEALCRTIEIDLRTALGDRDLPPPLLPENYRLS</sequence>
<name>A0ABT2BUL3_9BURK</name>
<feature type="transmembrane region" description="Helical" evidence="9">
    <location>
        <begin position="230"/>
        <end position="261"/>
    </location>
</feature>
<dbReference type="Proteomes" id="UP001165263">
    <property type="component" value="Unassembled WGS sequence"/>
</dbReference>
<keyword evidence="2" id="KW-0813">Transport</keyword>
<reference evidence="10" key="1">
    <citation type="submission" date="2022-08" db="EMBL/GenBank/DDBJ databases">
        <title>Reclassification of Massilia species as members of the genera Telluria, Duganella, Pseudoduganella, Mokoshia gen. nov. and Zemynaea gen. nov. using orthogonal and non-orthogonal genome-based approaches.</title>
        <authorList>
            <person name="Bowman J.P."/>
        </authorList>
    </citation>
    <scope>NUCLEOTIDE SEQUENCE</scope>
    <source>
        <strain evidence="10">LMG 11547</strain>
    </source>
</reference>
<comment type="caution">
    <text evidence="10">The sequence shown here is derived from an EMBL/GenBank/DDBJ whole genome shotgun (WGS) entry which is preliminary data.</text>
</comment>
<evidence type="ECO:0000313" key="10">
    <source>
        <dbReference type="EMBL" id="MCS0628746.1"/>
    </source>
</evidence>
<evidence type="ECO:0000256" key="9">
    <source>
        <dbReference type="SAM" id="Phobius"/>
    </source>
</evidence>
<accession>A0ABT2BUL3</accession>
<keyword evidence="11" id="KW-1185">Reference proteome</keyword>
<evidence type="ECO:0000256" key="2">
    <source>
        <dbReference type="ARBA" id="ARBA00022448"/>
    </source>
</evidence>
<keyword evidence="5 9" id="KW-1133">Transmembrane helix</keyword>
<evidence type="ECO:0000256" key="3">
    <source>
        <dbReference type="ARBA" id="ARBA00022475"/>
    </source>
</evidence>
<gene>
    <name evidence="10" type="ORF">NX786_05325</name>
</gene>
<dbReference type="RefSeq" id="WP_259447970.1">
    <property type="nucleotide sequence ID" value="NZ_CP119520.1"/>
</dbReference>
<evidence type="ECO:0000256" key="1">
    <source>
        <dbReference type="ARBA" id="ARBA00004651"/>
    </source>
</evidence>
<evidence type="ECO:0000256" key="6">
    <source>
        <dbReference type="ARBA" id="ARBA00023065"/>
    </source>
</evidence>
<keyword evidence="3" id="KW-1003">Cell membrane</keyword>
<feature type="transmembrane region" description="Helical" evidence="9">
    <location>
        <begin position="20"/>
        <end position="40"/>
    </location>
</feature>
<organism evidence="10 11">
    <name type="scientific">Telluria mixta</name>
    <dbReference type="NCBI Taxonomy" id="34071"/>
    <lineage>
        <taxon>Bacteria</taxon>
        <taxon>Pseudomonadati</taxon>
        <taxon>Pseudomonadota</taxon>
        <taxon>Betaproteobacteria</taxon>
        <taxon>Burkholderiales</taxon>
        <taxon>Oxalobacteraceae</taxon>
        <taxon>Telluria group</taxon>
        <taxon>Telluria</taxon>
    </lineage>
</organism>
<evidence type="ECO:0000256" key="7">
    <source>
        <dbReference type="ARBA" id="ARBA00023136"/>
    </source>
</evidence>
<comment type="similarity">
    <text evidence="8">Belongs to the anion channel-forming bestrophin (TC 1.A.46) family.</text>
</comment>
<keyword evidence="7 9" id="KW-0472">Membrane</keyword>